<reference evidence="4" key="2">
    <citation type="journal article" date="2016" name="Genome Announc.">
        <title>Draft Genome Sequences of Two Novel Amoeba-Resistant Intranuclear Bacteria, 'Candidatus Berkiella cookevillensis' and 'Candidatus Berkiella aquae'.</title>
        <authorList>
            <person name="Mehari Y.T."/>
            <person name="Arivett B.A."/>
            <person name="Farone A.L."/>
            <person name="Gunderson J.H."/>
            <person name="Farone M.B."/>
        </authorList>
    </citation>
    <scope>NUCLEOTIDE SEQUENCE</scope>
    <source>
        <strain evidence="4">HT99</strain>
    </source>
</reference>
<dbReference type="InterPro" id="IPR007214">
    <property type="entry name" value="YbaK/aa-tRNA-synth-assoc-dom"/>
</dbReference>
<dbReference type="PANTHER" id="PTHR31423">
    <property type="entry name" value="YBAK DOMAIN-CONTAINING PROTEIN"/>
    <property type="match status" value="1"/>
</dbReference>
<reference evidence="4" key="3">
    <citation type="submission" date="2021-06" db="EMBL/GenBank/DDBJ databases">
        <title>Genomic Description and Analysis of Intracellular Bacteria, Candidatus Berkiella cookevillensis and Candidatus Berkiella aquae.</title>
        <authorList>
            <person name="Kidane D.T."/>
            <person name="Mehari Y.T."/>
            <person name="Rice F.C."/>
            <person name="Arivett B.A."/>
            <person name="Farone A.L."/>
            <person name="Berk S.G."/>
            <person name="Farone M.B."/>
        </authorList>
    </citation>
    <scope>NUCLEOTIDE SEQUENCE</scope>
    <source>
        <strain evidence="4">HT99</strain>
    </source>
</reference>
<reference evidence="3" key="1">
    <citation type="submission" date="2015-09" db="EMBL/GenBank/DDBJ databases">
        <title>Draft Genome Sequences of Two Novel Amoeba-resistant Intranuclear Bacteria, Candidatus Berkiella cookevillensis and Candidatus Berkiella aquae.</title>
        <authorList>
            <person name="Mehari Y.T."/>
            <person name="Arivett B.A."/>
            <person name="Farone A.L."/>
            <person name="Gunderson J.H."/>
            <person name="Farone M.B."/>
        </authorList>
    </citation>
    <scope>NUCLEOTIDE SEQUENCE [LARGE SCALE GENOMIC DNA]</scope>
    <source>
        <strain evidence="3">HT99</strain>
    </source>
</reference>
<evidence type="ECO:0000313" key="5">
    <source>
        <dbReference type="Proteomes" id="UP000051497"/>
    </source>
</evidence>
<evidence type="ECO:0000313" key="3">
    <source>
        <dbReference type="EMBL" id="KRG21984.1"/>
    </source>
</evidence>
<dbReference type="STRING" id="295108.HT99x_01178"/>
<protein>
    <submittedName>
        <fullName evidence="3">Prolyl-tRNA editing protein ProX</fullName>
    </submittedName>
    <submittedName>
        <fullName evidence="4">Prolyl-tRNA synthetase associated domain-containing protein</fullName>
    </submittedName>
</protein>
<comment type="similarity">
    <text evidence="1">Belongs to the PRORSD1 family.</text>
</comment>
<sequence>MLDQTLIQFLNQHQLPFKIHEHEPIFTVEEGLHLHEIIPGPHCKSLFLKDHKKNFILVSLREEKRVDLKALSLLLNKGRLSFGKPEELLAKLKLTPGSVTPYGLLFDENHEVSFFLDEDLAEDDLTNFHPMRNDRTLSMPIHSFLQFFVLIEHSPTIVKIPTI</sequence>
<dbReference type="OrthoDB" id="5145315at2"/>
<dbReference type="InterPro" id="IPR036754">
    <property type="entry name" value="YbaK/aa-tRNA-synt-asso_dom_sf"/>
</dbReference>
<proteinExistence type="inferred from homology"/>
<organism evidence="3">
    <name type="scientific">Candidatus Berkiella aquae</name>
    <dbReference type="NCBI Taxonomy" id="295108"/>
    <lineage>
        <taxon>Bacteria</taxon>
        <taxon>Pseudomonadati</taxon>
        <taxon>Pseudomonadota</taxon>
        <taxon>Gammaproteobacteria</taxon>
        <taxon>Candidatus Berkiellales</taxon>
        <taxon>Candidatus Berkiellaceae</taxon>
        <taxon>Candidatus Berkiella</taxon>
    </lineage>
</organism>
<name>A0A0Q9YMQ9_9GAMM</name>
<evidence type="ECO:0000256" key="1">
    <source>
        <dbReference type="ARBA" id="ARBA00010201"/>
    </source>
</evidence>
<keyword evidence="5" id="KW-1185">Reference proteome</keyword>
<dbReference type="SUPFAM" id="SSF55826">
    <property type="entry name" value="YbaK/ProRS associated domain"/>
    <property type="match status" value="1"/>
</dbReference>
<dbReference type="EMBL" id="LKAJ02000001">
    <property type="protein sequence ID" value="MCS5710327.1"/>
    <property type="molecule type" value="Genomic_DNA"/>
</dbReference>
<dbReference type="RefSeq" id="WP_075065794.1">
    <property type="nucleotide sequence ID" value="NZ_LKAJ02000001.1"/>
</dbReference>
<dbReference type="Pfam" id="PF04073">
    <property type="entry name" value="tRNA_edit"/>
    <property type="match status" value="1"/>
</dbReference>
<dbReference type="GO" id="GO:0002161">
    <property type="term" value="F:aminoacyl-tRNA deacylase activity"/>
    <property type="evidence" value="ECO:0007669"/>
    <property type="project" value="InterPro"/>
</dbReference>
<dbReference type="EMBL" id="LKAJ01000003">
    <property type="protein sequence ID" value="KRG21984.1"/>
    <property type="molecule type" value="Genomic_DNA"/>
</dbReference>
<evidence type="ECO:0000313" key="4">
    <source>
        <dbReference type="EMBL" id="MCS5710327.1"/>
    </source>
</evidence>
<dbReference type="InterPro" id="IPR040285">
    <property type="entry name" value="ProX/PRXD1"/>
</dbReference>
<dbReference type="AlphaFoldDB" id="A0A0Q9YMQ9"/>
<gene>
    <name evidence="3" type="primary">proX</name>
    <name evidence="4" type="ORF">HT99x_002715</name>
    <name evidence="3" type="ORF">HT99x_01178</name>
</gene>
<dbReference type="FunFam" id="3.90.960.10:FF:000005">
    <property type="entry name" value="Putative prolyl-tRNA synthetase"/>
    <property type="match status" value="1"/>
</dbReference>
<dbReference type="Gene3D" id="3.90.960.10">
    <property type="entry name" value="YbaK/aminoacyl-tRNA synthetase-associated domain"/>
    <property type="match status" value="1"/>
</dbReference>
<dbReference type="CDD" id="cd04335">
    <property type="entry name" value="PrdX_deacylase"/>
    <property type="match status" value="1"/>
</dbReference>
<evidence type="ECO:0000259" key="2">
    <source>
        <dbReference type="Pfam" id="PF04073"/>
    </source>
</evidence>
<dbReference type="Proteomes" id="UP000051497">
    <property type="component" value="Unassembled WGS sequence"/>
</dbReference>
<accession>A0A0Q9YMQ9</accession>
<dbReference type="PANTHER" id="PTHR31423:SF3">
    <property type="entry name" value="PROLYL-TRNA SYNTHETASE ASSOCIATED DOMAIN-CONTAINING PROTEIN 1-RELATED"/>
    <property type="match status" value="1"/>
</dbReference>
<comment type="caution">
    <text evidence="3">The sequence shown here is derived from an EMBL/GenBank/DDBJ whole genome shotgun (WGS) entry which is preliminary data.</text>
</comment>
<feature type="domain" description="YbaK/aminoacyl-tRNA synthetase-associated" evidence="2">
    <location>
        <begin position="22"/>
        <end position="143"/>
    </location>
</feature>